<reference evidence="2 3" key="1">
    <citation type="submission" date="2016-10" db="EMBL/GenBank/DDBJ databases">
        <authorList>
            <person name="de Groot N.N."/>
        </authorList>
    </citation>
    <scope>NUCLEOTIDE SEQUENCE [LARGE SCALE GENOMIC DNA]</scope>
    <source>
        <strain evidence="2 3">ATCC 43154</strain>
    </source>
</reference>
<feature type="compositionally biased region" description="Polar residues" evidence="1">
    <location>
        <begin position="30"/>
        <end position="44"/>
    </location>
</feature>
<feature type="compositionally biased region" description="Low complexity" evidence="1">
    <location>
        <begin position="52"/>
        <end position="71"/>
    </location>
</feature>
<accession>A0A1I4KAS7</accession>
<name>A0A1I4KAS7_9BURK</name>
<organism evidence="2 3">
    <name type="scientific">Rugamonas rubra</name>
    <dbReference type="NCBI Taxonomy" id="758825"/>
    <lineage>
        <taxon>Bacteria</taxon>
        <taxon>Pseudomonadati</taxon>
        <taxon>Pseudomonadota</taxon>
        <taxon>Betaproteobacteria</taxon>
        <taxon>Burkholderiales</taxon>
        <taxon>Oxalobacteraceae</taxon>
        <taxon>Telluria group</taxon>
        <taxon>Rugamonas</taxon>
    </lineage>
</organism>
<feature type="region of interest" description="Disordered" evidence="1">
    <location>
        <begin position="30"/>
        <end position="96"/>
    </location>
</feature>
<evidence type="ECO:0000256" key="1">
    <source>
        <dbReference type="SAM" id="MobiDB-lite"/>
    </source>
</evidence>
<sequence>MTVVSVTSISSLQASIAQAERLVQQDQSRVNQDASRLEQSQQQLVKDKEDLAQTQTQSRQAQQTAPAAAPAIRLDRAIQNPPVSQQKLPAELTQAKPQINARGETLGRLINITA</sequence>
<proteinExistence type="predicted"/>
<dbReference type="Proteomes" id="UP000199470">
    <property type="component" value="Unassembled WGS sequence"/>
</dbReference>
<dbReference type="AlphaFoldDB" id="A0A1I4KAS7"/>
<keyword evidence="3" id="KW-1185">Reference proteome</keyword>
<dbReference type="EMBL" id="FOTW01000007">
    <property type="protein sequence ID" value="SFL75587.1"/>
    <property type="molecule type" value="Genomic_DNA"/>
</dbReference>
<protein>
    <submittedName>
        <fullName evidence="2">Uncharacterized protein</fullName>
    </submittedName>
</protein>
<gene>
    <name evidence="2" type="ORF">SAMN02982985_01379</name>
</gene>
<evidence type="ECO:0000313" key="2">
    <source>
        <dbReference type="EMBL" id="SFL75587.1"/>
    </source>
</evidence>
<evidence type="ECO:0000313" key="3">
    <source>
        <dbReference type="Proteomes" id="UP000199470"/>
    </source>
</evidence>